<dbReference type="HOGENOM" id="CLU_080120_0_0_10"/>
<reference evidence="1 2" key="1">
    <citation type="journal article" date="2012" name="J. Bacteriol.">
        <title>Genome Sequence of Fibrella aestuarina BUZ 2T, a Filamentous Marine Bacterium.</title>
        <authorList>
            <person name="Filippini M."/>
            <person name="Qi W."/>
            <person name="Blom J."/>
            <person name="Goesmann A."/>
            <person name="Smits T.H."/>
            <person name="Bagheri H.C."/>
        </authorList>
    </citation>
    <scope>NUCLEOTIDE SEQUENCE [LARGE SCALE GENOMIC DNA]</scope>
    <source>
        <strain evidence="2">BUZ 2T</strain>
    </source>
</reference>
<dbReference type="Pfam" id="PF19458">
    <property type="entry name" value="DUF5995"/>
    <property type="match status" value="1"/>
</dbReference>
<dbReference type="RefSeq" id="WP_015333623.1">
    <property type="nucleotide sequence ID" value="NC_020054.1"/>
</dbReference>
<keyword evidence="2" id="KW-1185">Reference proteome</keyword>
<sequence length="258" mass="28582">MHIIDDVIDRLTIIVHTAEQDQSPIGYFAALYRCMTVAVRDGIRQGRFDDAKRMEALDVCFAKRYIDAYDTYLAGRKPTQAWQQAFASTANNQLTVMQHLILGINAHINLDLAIAAAETAPGAAIHALQTDFNRINAIIAELTEQVQDKLADIWLPFRLLDDALKTDDEGMINFSIRVARTFSWSAAVALAPLADAQKRTKIGEMDRQVALLADRVIRPGWLLSSALRIIRLGESGSVAEKIRLLGSAVQLDKLVNQA</sequence>
<dbReference type="InterPro" id="IPR046037">
    <property type="entry name" value="DUF5995"/>
</dbReference>
<evidence type="ECO:0000313" key="2">
    <source>
        <dbReference type="Proteomes" id="UP000011058"/>
    </source>
</evidence>
<dbReference type="STRING" id="1166018.FAES_4525"/>
<dbReference type="PATRIC" id="fig|1166018.3.peg.1491"/>
<organism evidence="1 2">
    <name type="scientific">Fibrella aestuarina BUZ 2</name>
    <dbReference type="NCBI Taxonomy" id="1166018"/>
    <lineage>
        <taxon>Bacteria</taxon>
        <taxon>Pseudomonadati</taxon>
        <taxon>Bacteroidota</taxon>
        <taxon>Cytophagia</taxon>
        <taxon>Cytophagales</taxon>
        <taxon>Spirosomataceae</taxon>
        <taxon>Fibrella</taxon>
    </lineage>
</organism>
<evidence type="ECO:0000313" key="1">
    <source>
        <dbReference type="EMBL" id="CCH02524.1"/>
    </source>
</evidence>
<dbReference type="eggNOG" id="ENOG502Z9YG">
    <property type="taxonomic scope" value="Bacteria"/>
</dbReference>
<dbReference type="KEGG" id="fae:FAES_4525"/>
<dbReference type="EMBL" id="HE796683">
    <property type="protein sequence ID" value="CCH02524.1"/>
    <property type="molecule type" value="Genomic_DNA"/>
</dbReference>
<accession>I0KEH1</accession>
<proteinExistence type="predicted"/>
<dbReference type="AlphaFoldDB" id="I0KEH1"/>
<dbReference type="OrthoDB" id="583431at2"/>
<name>I0KEH1_9BACT</name>
<dbReference type="Proteomes" id="UP000011058">
    <property type="component" value="Chromosome"/>
</dbReference>
<gene>
    <name evidence="1" type="ORF">FAES_4525</name>
</gene>
<protein>
    <submittedName>
        <fullName evidence="1">Uncharacterized protein</fullName>
    </submittedName>
</protein>